<protein>
    <submittedName>
        <fullName evidence="1">Uncharacterized protein</fullName>
    </submittedName>
</protein>
<dbReference type="RefSeq" id="WP_127788719.1">
    <property type="nucleotide sequence ID" value="NZ_SACL01000006.1"/>
</dbReference>
<evidence type="ECO:0000313" key="1">
    <source>
        <dbReference type="EMBL" id="RVT95231.1"/>
    </source>
</evidence>
<sequence length="86" mass="9344">MTDGTKARVLAVIPEWQFGPMRSVMESRLREALRECLTVMTRDDVITALSPAVAPSAAKAVELLLAYGRATDRARALLGKKEAEDG</sequence>
<dbReference type="EMBL" id="SACL01000006">
    <property type="protein sequence ID" value="RVT95231.1"/>
    <property type="molecule type" value="Genomic_DNA"/>
</dbReference>
<proteinExistence type="predicted"/>
<reference evidence="1 2" key="1">
    <citation type="submission" date="2019-01" db="EMBL/GenBank/DDBJ databases">
        <authorList>
            <person name="Chen W.-M."/>
        </authorList>
    </citation>
    <scope>NUCLEOTIDE SEQUENCE [LARGE SCALE GENOMIC DNA]</scope>
    <source>
        <strain evidence="1 2">CCP-6</strain>
    </source>
</reference>
<comment type="caution">
    <text evidence="1">The sequence shown here is derived from an EMBL/GenBank/DDBJ whole genome shotgun (WGS) entry which is preliminary data.</text>
</comment>
<evidence type="ECO:0000313" key="2">
    <source>
        <dbReference type="Proteomes" id="UP000282957"/>
    </source>
</evidence>
<organism evidence="1 2">
    <name type="scientific">Rhodovarius crocodyli</name>
    <dbReference type="NCBI Taxonomy" id="1979269"/>
    <lineage>
        <taxon>Bacteria</taxon>
        <taxon>Pseudomonadati</taxon>
        <taxon>Pseudomonadota</taxon>
        <taxon>Alphaproteobacteria</taxon>
        <taxon>Acetobacterales</taxon>
        <taxon>Roseomonadaceae</taxon>
        <taxon>Rhodovarius</taxon>
    </lineage>
</organism>
<dbReference type="AlphaFoldDB" id="A0A437MC54"/>
<accession>A0A437MC54</accession>
<name>A0A437MC54_9PROT</name>
<gene>
    <name evidence="1" type="ORF">EOD42_16735</name>
</gene>
<keyword evidence="2" id="KW-1185">Reference proteome</keyword>
<dbReference type="Proteomes" id="UP000282957">
    <property type="component" value="Unassembled WGS sequence"/>
</dbReference>